<name>A0A6J7H8D3_9ZZZZ</name>
<dbReference type="EMBL" id="CAEZYK010000094">
    <property type="protein sequence ID" value="CAB4731780.1"/>
    <property type="molecule type" value="Genomic_DNA"/>
</dbReference>
<dbReference type="EMBL" id="CAFBPQ010000043">
    <property type="protein sequence ID" value="CAB5029283.1"/>
    <property type="molecule type" value="Genomic_DNA"/>
</dbReference>
<proteinExistence type="predicted"/>
<accession>A0A6J7H8D3</accession>
<evidence type="ECO:0000313" key="4">
    <source>
        <dbReference type="EMBL" id="CAB4912580.1"/>
    </source>
</evidence>
<gene>
    <name evidence="3" type="ORF">UFOPK2683_01330</name>
    <name evidence="4" type="ORF">UFOPK3605_01221</name>
    <name evidence="5" type="ORF">UFOPK3897_01545</name>
    <name evidence="6" type="ORF">UFOPK4121_01204</name>
</gene>
<evidence type="ECO:0000313" key="6">
    <source>
        <dbReference type="EMBL" id="CAB5029283.1"/>
    </source>
</evidence>
<evidence type="ECO:0000313" key="3">
    <source>
        <dbReference type="EMBL" id="CAB4731780.1"/>
    </source>
</evidence>
<dbReference type="AlphaFoldDB" id="A0A6J7H8D3"/>
<keyword evidence="1" id="KW-0732">Signal</keyword>
<evidence type="ECO:0000259" key="2">
    <source>
        <dbReference type="Pfam" id="PF26580"/>
    </source>
</evidence>
<dbReference type="EMBL" id="CAFBMM010000071">
    <property type="protein sequence ID" value="CAB4912580.1"/>
    <property type="molecule type" value="Genomic_DNA"/>
</dbReference>
<evidence type="ECO:0000256" key="1">
    <source>
        <dbReference type="ARBA" id="ARBA00022729"/>
    </source>
</evidence>
<organism evidence="4">
    <name type="scientific">freshwater metagenome</name>
    <dbReference type="NCBI Taxonomy" id="449393"/>
    <lineage>
        <taxon>unclassified sequences</taxon>
        <taxon>metagenomes</taxon>
        <taxon>ecological metagenomes</taxon>
    </lineage>
</organism>
<evidence type="ECO:0000313" key="5">
    <source>
        <dbReference type="EMBL" id="CAB4987746.1"/>
    </source>
</evidence>
<protein>
    <submittedName>
        <fullName evidence="4">Unannotated protein</fullName>
    </submittedName>
</protein>
<dbReference type="InterPro" id="IPR058644">
    <property type="entry name" value="Mtb12-like_C"/>
</dbReference>
<reference evidence="4" key="1">
    <citation type="submission" date="2020-05" db="EMBL/GenBank/DDBJ databases">
        <authorList>
            <person name="Chiriac C."/>
            <person name="Salcher M."/>
            <person name="Ghai R."/>
            <person name="Kavagutti S V."/>
        </authorList>
    </citation>
    <scope>NUCLEOTIDE SEQUENCE</scope>
</reference>
<sequence>MQKKFVVAIVTALGIATLAVGATGANAAPTKKAKVSLCAGKTKAAAIKAINTAYASVLDGSKGLTGEQKAEFIQFASGKKVNQAWRDAFLASSVKNTGASSTTSVAVDKVTCAGKKSADVVFTLVLGGSRAEGLAPAGTAVIDGSTWKISAITMCDMQALGDPTVLENEPCLSIATS</sequence>
<dbReference type="Pfam" id="PF26580">
    <property type="entry name" value="Mtb12_C"/>
    <property type="match status" value="1"/>
</dbReference>
<dbReference type="EMBL" id="CAFBOF010000056">
    <property type="protein sequence ID" value="CAB4987746.1"/>
    <property type="molecule type" value="Genomic_DNA"/>
</dbReference>
<feature type="domain" description="Low molecular weight antigen MTB12-like C-terminal" evidence="2">
    <location>
        <begin position="45"/>
        <end position="161"/>
    </location>
</feature>